<evidence type="ECO:0000313" key="2">
    <source>
        <dbReference type="Proteomes" id="UP000821845"/>
    </source>
</evidence>
<name>A0ACB7RKZ7_HYAAI</name>
<evidence type="ECO:0000313" key="1">
    <source>
        <dbReference type="EMBL" id="KAH6922512.1"/>
    </source>
</evidence>
<gene>
    <name evidence="1" type="ORF">HPB50_015236</name>
</gene>
<dbReference type="EMBL" id="CM023489">
    <property type="protein sequence ID" value="KAH6922512.1"/>
    <property type="molecule type" value="Genomic_DNA"/>
</dbReference>
<keyword evidence="2" id="KW-1185">Reference proteome</keyword>
<reference evidence="1" key="1">
    <citation type="submission" date="2020-05" db="EMBL/GenBank/DDBJ databases">
        <title>Large-scale comparative analyses of tick genomes elucidate their genetic diversity and vector capacities.</title>
        <authorList>
            <person name="Jia N."/>
            <person name="Wang J."/>
            <person name="Shi W."/>
            <person name="Du L."/>
            <person name="Sun Y."/>
            <person name="Zhan W."/>
            <person name="Jiang J."/>
            <person name="Wang Q."/>
            <person name="Zhang B."/>
            <person name="Ji P."/>
            <person name="Sakyi L.B."/>
            <person name="Cui X."/>
            <person name="Yuan T."/>
            <person name="Jiang B."/>
            <person name="Yang W."/>
            <person name="Lam T.T.-Y."/>
            <person name="Chang Q."/>
            <person name="Ding S."/>
            <person name="Wang X."/>
            <person name="Zhu J."/>
            <person name="Ruan X."/>
            <person name="Zhao L."/>
            <person name="Wei J."/>
            <person name="Que T."/>
            <person name="Du C."/>
            <person name="Cheng J."/>
            <person name="Dai P."/>
            <person name="Han X."/>
            <person name="Huang E."/>
            <person name="Gao Y."/>
            <person name="Liu J."/>
            <person name="Shao H."/>
            <person name="Ye R."/>
            <person name="Li L."/>
            <person name="Wei W."/>
            <person name="Wang X."/>
            <person name="Wang C."/>
            <person name="Yang T."/>
            <person name="Huo Q."/>
            <person name="Li W."/>
            <person name="Guo W."/>
            <person name="Chen H."/>
            <person name="Zhou L."/>
            <person name="Ni X."/>
            <person name="Tian J."/>
            <person name="Zhou Y."/>
            <person name="Sheng Y."/>
            <person name="Liu T."/>
            <person name="Pan Y."/>
            <person name="Xia L."/>
            <person name="Li J."/>
            <person name="Zhao F."/>
            <person name="Cao W."/>
        </authorList>
    </citation>
    <scope>NUCLEOTIDE SEQUENCE</scope>
    <source>
        <strain evidence="1">Hyas-2018</strain>
    </source>
</reference>
<organism evidence="1 2">
    <name type="scientific">Hyalomma asiaticum</name>
    <name type="common">Tick</name>
    <dbReference type="NCBI Taxonomy" id="266040"/>
    <lineage>
        <taxon>Eukaryota</taxon>
        <taxon>Metazoa</taxon>
        <taxon>Ecdysozoa</taxon>
        <taxon>Arthropoda</taxon>
        <taxon>Chelicerata</taxon>
        <taxon>Arachnida</taxon>
        <taxon>Acari</taxon>
        <taxon>Parasitiformes</taxon>
        <taxon>Ixodida</taxon>
        <taxon>Ixodoidea</taxon>
        <taxon>Ixodidae</taxon>
        <taxon>Hyalomminae</taxon>
        <taxon>Hyalomma</taxon>
    </lineage>
</organism>
<accession>A0ACB7RKZ7</accession>
<comment type="caution">
    <text evidence="1">The sequence shown here is derived from an EMBL/GenBank/DDBJ whole genome shotgun (WGS) entry which is preliminary data.</text>
</comment>
<dbReference type="Proteomes" id="UP000821845">
    <property type="component" value="Chromosome 9"/>
</dbReference>
<sequence length="521" mass="54581">MQRLTEPQQQSSTDALLAGLPSSLNAGTSGPVLPTPSDATNLGRTALSKPAPFLNCTHTTGHILTTFAMSDGSSGSTAMTQPEIVATRSTTAKLRAARHANNLGNTSMSQSAAAAVATSEPASSTAIQPPGANSSASTMKPATHADAAASGSAFPVKAAEGAPSFPSCAPAAPTSSTTASLEGDSSEQIPLRHEETSATLFPRKAGAAPSVLAANSPPPRDPAISLSPLEFSSLPAPSLPSCLSTTCSPPSFPPHDSPPKTVRRSLFRPSQPRALYSSEHILRSPPTSCSLSRISSFRFLDVVPNAELDAVRHMVLVPAALLCAPFTVPDGLPYSTTVSYAALGSIVASLVARDMDPVTGIYDLLGIRNETWYTRASRDIYFDQLQCIRLRQTAYEGVDVTEEDAYEVLSHALGLRMSYSAYHKLAKNESQPHSAGSTGTETPSSAIPTLGLGHTGEVHDAEQLFFAAYCLQLCGTVVSRNMTGSLPLNVRCNLPLREVPEFGRAFNCPSASPMVSRDTCL</sequence>
<proteinExistence type="predicted"/>
<protein>
    <submittedName>
        <fullName evidence="1">Uncharacterized protein</fullName>
    </submittedName>
</protein>